<evidence type="ECO:0000313" key="3">
    <source>
        <dbReference type="Proteomes" id="UP000735302"/>
    </source>
</evidence>
<organism evidence="2 3">
    <name type="scientific">Plakobranchus ocellatus</name>
    <dbReference type="NCBI Taxonomy" id="259542"/>
    <lineage>
        <taxon>Eukaryota</taxon>
        <taxon>Metazoa</taxon>
        <taxon>Spiralia</taxon>
        <taxon>Lophotrochozoa</taxon>
        <taxon>Mollusca</taxon>
        <taxon>Gastropoda</taxon>
        <taxon>Heterobranchia</taxon>
        <taxon>Euthyneura</taxon>
        <taxon>Panpulmonata</taxon>
        <taxon>Sacoglossa</taxon>
        <taxon>Placobranchoidea</taxon>
        <taxon>Plakobranchidae</taxon>
        <taxon>Plakobranchus</taxon>
    </lineage>
</organism>
<dbReference type="Proteomes" id="UP000735302">
    <property type="component" value="Unassembled WGS sequence"/>
</dbReference>
<keyword evidence="3" id="KW-1185">Reference proteome</keyword>
<feature type="region of interest" description="Disordered" evidence="1">
    <location>
        <begin position="18"/>
        <end position="42"/>
    </location>
</feature>
<comment type="caution">
    <text evidence="2">The sequence shown here is derived from an EMBL/GenBank/DDBJ whole genome shotgun (WGS) entry which is preliminary data.</text>
</comment>
<evidence type="ECO:0000313" key="2">
    <source>
        <dbReference type="EMBL" id="GFO26920.1"/>
    </source>
</evidence>
<accession>A0AAV4C2L7</accession>
<evidence type="ECO:0000256" key="1">
    <source>
        <dbReference type="SAM" id="MobiDB-lite"/>
    </source>
</evidence>
<reference evidence="2 3" key="1">
    <citation type="journal article" date="2021" name="Elife">
        <title>Chloroplast acquisition without the gene transfer in kleptoplastic sea slugs, Plakobranchus ocellatus.</title>
        <authorList>
            <person name="Maeda T."/>
            <person name="Takahashi S."/>
            <person name="Yoshida T."/>
            <person name="Shimamura S."/>
            <person name="Takaki Y."/>
            <person name="Nagai Y."/>
            <person name="Toyoda A."/>
            <person name="Suzuki Y."/>
            <person name="Arimoto A."/>
            <person name="Ishii H."/>
            <person name="Satoh N."/>
            <person name="Nishiyama T."/>
            <person name="Hasebe M."/>
            <person name="Maruyama T."/>
            <person name="Minagawa J."/>
            <person name="Obokata J."/>
            <person name="Shigenobu S."/>
        </authorList>
    </citation>
    <scope>NUCLEOTIDE SEQUENCE [LARGE SCALE GENOMIC DNA]</scope>
</reference>
<proteinExistence type="predicted"/>
<dbReference type="EMBL" id="BLXT01005873">
    <property type="protein sequence ID" value="GFO26920.1"/>
    <property type="molecule type" value="Genomic_DNA"/>
</dbReference>
<name>A0AAV4C2L7_9GAST</name>
<dbReference type="AlphaFoldDB" id="A0AAV4C2L7"/>
<sequence>MYTLKEDRTLEMRRCGAKINDGNSHGFAIREQTGGHDFQNTNQSNAIFMDNCTASPTHSLPEPPRAHTKVLQSVRITTPESAAPSRCFSMTTRRHSVTAISSHL</sequence>
<gene>
    <name evidence="2" type="ORF">PoB_005342500</name>
</gene>
<protein>
    <submittedName>
        <fullName evidence="2">Uncharacterized protein</fullName>
    </submittedName>
</protein>